<dbReference type="Proteomes" id="UP001194746">
    <property type="component" value="Unassembled WGS sequence"/>
</dbReference>
<accession>A0AAD4GWJ6</accession>
<dbReference type="AlphaFoldDB" id="A0AAD4GWJ6"/>
<evidence type="ECO:0000313" key="1">
    <source>
        <dbReference type="EMBL" id="KAF9890578.1"/>
    </source>
</evidence>
<name>A0AAD4GWJ6_ASPNN</name>
<evidence type="ECO:0000313" key="2">
    <source>
        <dbReference type="Proteomes" id="UP001194746"/>
    </source>
</evidence>
<reference evidence="1" key="1">
    <citation type="journal article" date="2019" name="Beilstein J. Org. Chem.">
        <title>Nanangenines: drimane sesquiterpenoids as the dominant metabolite cohort of a novel Australian fungus, Aspergillus nanangensis.</title>
        <authorList>
            <person name="Lacey H.J."/>
            <person name="Gilchrist C.L.M."/>
            <person name="Crombie A."/>
            <person name="Kalaitzis J.A."/>
            <person name="Vuong D."/>
            <person name="Rutledge P.J."/>
            <person name="Turner P."/>
            <person name="Pitt J.I."/>
            <person name="Lacey E."/>
            <person name="Chooi Y.H."/>
            <person name="Piggott A.M."/>
        </authorList>
    </citation>
    <scope>NUCLEOTIDE SEQUENCE</scope>
    <source>
        <strain evidence="1">MST-FP2251</strain>
    </source>
</reference>
<organism evidence="1 2">
    <name type="scientific">Aspergillus nanangensis</name>
    <dbReference type="NCBI Taxonomy" id="2582783"/>
    <lineage>
        <taxon>Eukaryota</taxon>
        <taxon>Fungi</taxon>
        <taxon>Dikarya</taxon>
        <taxon>Ascomycota</taxon>
        <taxon>Pezizomycotina</taxon>
        <taxon>Eurotiomycetes</taxon>
        <taxon>Eurotiomycetidae</taxon>
        <taxon>Eurotiales</taxon>
        <taxon>Aspergillaceae</taxon>
        <taxon>Aspergillus</taxon>
        <taxon>Aspergillus subgen. Circumdati</taxon>
    </lineage>
</organism>
<proteinExistence type="predicted"/>
<keyword evidence="2" id="KW-1185">Reference proteome</keyword>
<sequence length="54" mass="6036">MASENWDLGLFECFKSDSCICATFTPCCLFGRIASRFKGKKVTSRNGDVRLIPD</sequence>
<protein>
    <submittedName>
        <fullName evidence="1">Uncharacterized protein</fullName>
    </submittedName>
</protein>
<reference evidence="1" key="2">
    <citation type="submission" date="2020-02" db="EMBL/GenBank/DDBJ databases">
        <authorList>
            <person name="Gilchrist C.L.M."/>
            <person name="Chooi Y.-H."/>
        </authorList>
    </citation>
    <scope>NUCLEOTIDE SEQUENCE</scope>
    <source>
        <strain evidence="1">MST-FP2251</strain>
    </source>
</reference>
<dbReference type="EMBL" id="VCAU01000025">
    <property type="protein sequence ID" value="KAF9890578.1"/>
    <property type="molecule type" value="Genomic_DNA"/>
</dbReference>
<gene>
    <name evidence="1" type="ORF">FE257_005709</name>
</gene>
<comment type="caution">
    <text evidence="1">The sequence shown here is derived from an EMBL/GenBank/DDBJ whole genome shotgun (WGS) entry which is preliminary data.</text>
</comment>